<evidence type="ECO:0000313" key="4">
    <source>
        <dbReference type="Proteomes" id="UP000051015"/>
    </source>
</evidence>
<protein>
    <submittedName>
        <fullName evidence="3">Endolysin</fullName>
    </submittedName>
</protein>
<feature type="domain" description="SH3b" evidence="2">
    <location>
        <begin position="229"/>
        <end position="296"/>
    </location>
</feature>
<dbReference type="OrthoDB" id="2312598at2"/>
<name>A0A0R2D4J6_9LACO</name>
<organism evidence="3 4">
    <name type="scientific">Liquorilactobacillus aquaticus DSM 21051</name>
    <dbReference type="NCBI Taxonomy" id="1423725"/>
    <lineage>
        <taxon>Bacteria</taxon>
        <taxon>Bacillati</taxon>
        <taxon>Bacillota</taxon>
        <taxon>Bacilli</taxon>
        <taxon>Lactobacillales</taxon>
        <taxon>Lactobacillaceae</taxon>
        <taxon>Liquorilactobacillus</taxon>
    </lineage>
</organism>
<dbReference type="Gene3D" id="2.30.30.40">
    <property type="entry name" value="SH3 Domains"/>
    <property type="match status" value="1"/>
</dbReference>
<dbReference type="EMBL" id="AYZD01000033">
    <property type="protein sequence ID" value="KRM95084.1"/>
    <property type="molecule type" value="Genomic_DNA"/>
</dbReference>
<dbReference type="GO" id="GO:0016998">
    <property type="term" value="P:cell wall macromolecule catabolic process"/>
    <property type="evidence" value="ECO:0007669"/>
    <property type="project" value="InterPro"/>
</dbReference>
<dbReference type="AlphaFoldDB" id="A0A0R2D4J6"/>
<dbReference type="RefSeq" id="WP_057876799.1">
    <property type="nucleotide sequence ID" value="NZ_AYZD01000033.1"/>
</dbReference>
<accession>A0A0R2D4J6</accession>
<dbReference type="SUPFAM" id="SSF51445">
    <property type="entry name" value="(Trans)glycosidases"/>
    <property type="match status" value="1"/>
</dbReference>
<evidence type="ECO:0000313" key="3">
    <source>
        <dbReference type="EMBL" id="KRM95084.1"/>
    </source>
</evidence>
<dbReference type="GO" id="GO:0009253">
    <property type="term" value="P:peptidoglycan catabolic process"/>
    <property type="evidence" value="ECO:0007669"/>
    <property type="project" value="InterPro"/>
</dbReference>
<dbReference type="Proteomes" id="UP000051015">
    <property type="component" value="Unassembled WGS sequence"/>
</dbReference>
<keyword evidence="4" id="KW-1185">Reference proteome</keyword>
<dbReference type="PROSITE" id="PS51904">
    <property type="entry name" value="GLYCOSYL_HYDROL_F25_2"/>
    <property type="match status" value="1"/>
</dbReference>
<dbReference type="SMART" id="SM00287">
    <property type="entry name" value="SH3b"/>
    <property type="match status" value="1"/>
</dbReference>
<dbReference type="STRING" id="1423725.FC19_GL002178"/>
<evidence type="ECO:0000256" key="1">
    <source>
        <dbReference type="ARBA" id="ARBA00010646"/>
    </source>
</evidence>
<dbReference type="GO" id="GO:0003796">
    <property type="term" value="F:lysozyme activity"/>
    <property type="evidence" value="ECO:0007669"/>
    <property type="project" value="InterPro"/>
</dbReference>
<dbReference type="Pfam" id="PF01183">
    <property type="entry name" value="Glyco_hydro_25"/>
    <property type="match status" value="1"/>
</dbReference>
<proteinExistence type="inferred from homology"/>
<dbReference type="InterPro" id="IPR003646">
    <property type="entry name" value="SH3-like_bac-type"/>
</dbReference>
<dbReference type="InterPro" id="IPR017853">
    <property type="entry name" value="GH"/>
</dbReference>
<dbReference type="PANTHER" id="PTHR34135">
    <property type="entry name" value="LYSOZYME"/>
    <property type="match status" value="1"/>
</dbReference>
<sequence>MPKYCELVADIASYQPDTLAFFRSLRVKKVRAVIIKLTEGSATGSAYVNPKAAMQVKHALEAGLLVHVYHYAKFRGQQDAKDEADWFIKHVRKLGITSNSVLALDIEDKRNNDPATADANTFLQRVKSAGYPRVDVYSMASWFWNGRLDVRQLIAKNLWVANYGVPAPGVANVGLWQYTNVFDVDGVKLDMNYDFNGFYTKLPLTVKNKVVTNKGLDNFIDVLGDKWFYQHGRFTTHTAIRLRWGAKITSGIITLLPANSVIDYDAYSFHDGYIWLRQPRSNNKFGYLVSGEEHEGHRTNYWGVFGKTVFSEVSG</sequence>
<dbReference type="PANTHER" id="PTHR34135:SF2">
    <property type="entry name" value="LYSOZYME"/>
    <property type="match status" value="1"/>
</dbReference>
<comment type="caution">
    <text evidence="3">The sequence shown here is derived from an EMBL/GenBank/DDBJ whole genome shotgun (WGS) entry which is preliminary data.</text>
</comment>
<dbReference type="Gene3D" id="3.20.20.80">
    <property type="entry name" value="Glycosidases"/>
    <property type="match status" value="1"/>
</dbReference>
<evidence type="ECO:0000259" key="2">
    <source>
        <dbReference type="SMART" id="SM00287"/>
    </source>
</evidence>
<reference evidence="3 4" key="1">
    <citation type="journal article" date="2015" name="Genome Announc.">
        <title>Expanding the biotechnology potential of lactobacilli through comparative genomics of 213 strains and associated genera.</title>
        <authorList>
            <person name="Sun Z."/>
            <person name="Harris H.M."/>
            <person name="McCann A."/>
            <person name="Guo C."/>
            <person name="Argimon S."/>
            <person name="Zhang W."/>
            <person name="Yang X."/>
            <person name="Jeffery I.B."/>
            <person name="Cooney J.C."/>
            <person name="Kagawa T.F."/>
            <person name="Liu W."/>
            <person name="Song Y."/>
            <person name="Salvetti E."/>
            <person name="Wrobel A."/>
            <person name="Rasinkangas P."/>
            <person name="Parkhill J."/>
            <person name="Rea M.C."/>
            <person name="O'Sullivan O."/>
            <person name="Ritari J."/>
            <person name="Douillard F.P."/>
            <person name="Paul Ross R."/>
            <person name="Yang R."/>
            <person name="Briner A.E."/>
            <person name="Felis G.E."/>
            <person name="de Vos W.M."/>
            <person name="Barrangou R."/>
            <person name="Klaenhammer T.R."/>
            <person name="Caufield P.W."/>
            <person name="Cui Y."/>
            <person name="Zhang H."/>
            <person name="O'Toole P.W."/>
        </authorList>
    </citation>
    <scope>NUCLEOTIDE SEQUENCE [LARGE SCALE GENOMIC DNA]</scope>
    <source>
        <strain evidence="3 4">DSM 21051</strain>
    </source>
</reference>
<dbReference type="InterPro" id="IPR002053">
    <property type="entry name" value="Glyco_hydro_25"/>
</dbReference>
<dbReference type="GO" id="GO:0016052">
    <property type="term" value="P:carbohydrate catabolic process"/>
    <property type="evidence" value="ECO:0007669"/>
    <property type="project" value="TreeGrafter"/>
</dbReference>
<gene>
    <name evidence="3" type="ORF">FC19_GL002178</name>
</gene>
<comment type="similarity">
    <text evidence="1">Belongs to the glycosyl hydrolase 25 family.</text>
</comment>
<dbReference type="PATRIC" id="fig|1423725.3.peg.2240"/>